<dbReference type="GO" id="GO:0009052">
    <property type="term" value="P:pentose-phosphate shunt, non-oxidative branch"/>
    <property type="evidence" value="ECO:0007669"/>
    <property type="project" value="InterPro"/>
</dbReference>
<dbReference type="EC" id="5.3.1.6" evidence="2"/>
<evidence type="ECO:0000256" key="2">
    <source>
        <dbReference type="NCBIfam" id="TIGR00021"/>
    </source>
</evidence>
<dbReference type="EMBL" id="CP049074">
    <property type="protein sequence ID" value="QKQ99865.1"/>
    <property type="molecule type" value="Genomic_DNA"/>
</dbReference>
<dbReference type="Proteomes" id="UP000509301">
    <property type="component" value="Chromosome"/>
</dbReference>
<dbReference type="InterPro" id="IPR004788">
    <property type="entry name" value="Ribose5P_isomerase_type_A"/>
</dbReference>
<dbReference type="GO" id="GO:0005829">
    <property type="term" value="C:cytosol"/>
    <property type="evidence" value="ECO:0007669"/>
    <property type="project" value="TreeGrafter"/>
</dbReference>
<accession>A0A6N0NSZ5</accession>
<dbReference type="RefSeq" id="WP_174630269.1">
    <property type="nucleotide sequence ID" value="NZ_CP049074.1"/>
</dbReference>
<dbReference type="SUPFAM" id="SSF100950">
    <property type="entry name" value="NagB/RpiA/CoA transferase-like"/>
    <property type="match status" value="1"/>
</dbReference>
<dbReference type="NCBIfam" id="TIGR00021">
    <property type="entry name" value="rpiA"/>
    <property type="match status" value="1"/>
</dbReference>
<dbReference type="PANTHER" id="PTHR11934">
    <property type="entry name" value="RIBOSE-5-PHOSPHATE ISOMERASE"/>
    <property type="match status" value="1"/>
</dbReference>
<evidence type="ECO:0000313" key="4">
    <source>
        <dbReference type="Proteomes" id="UP000509301"/>
    </source>
</evidence>
<dbReference type="KEGG" id="mten:GWK48_05250"/>
<sequence length="232" mass="25554">MYDPKEVVAKYALSLIEDRKVIGLGTGKTVRKLIELLAKEGYLEHRSFITSSVDTDLQVSKISPTSVISPFSGVIPEIYIDSFDFLIEGEKGKILIKGGGGALLREKVLSFFSKYRVFIGETSKMFSGIAVNVPVEIVPAAFSLVRDRLSFLGFRPTPRESNGKIGPLVTDNGNVIIDIYLPTDDLCDKEKELRGIPGIVETGIFCENLYDTIVVGDEEGRIQVFQRGRDGS</sequence>
<dbReference type="GeneID" id="55641334"/>
<dbReference type="Gene3D" id="3.30.70.260">
    <property type="match status" value="1"/>
</dbReference>
<protein>
    <recommendedName>
        <fullName evidence="2">Ribose 5-phosphate isomerase A</fullName>
        <ecNumber evidence="2">5.3.1.6</ecNumber>
    </recommendedName>
</protein>
<keyword evidence="1 3" id="KW-0413">Isomerase</keyword>
<evidence type="ECO:0000313" key="3">
    <source>
        <dbReference type="EMBL" id="QKQ99865.1"/>
    </source>
</evidence>
<dbReference type="PANTHER" id="PTHR11934:SF0">
    <property type="entry name" value="RIBOSE-5-PHOSPHATE ISOMERASE"/>
    <property type="match status" value="1"/>
</dbReference>
<proteinExistence type="predicted"/>
<keyword evidence="4" id="KW-1185">Reference proteome</keyword>
<dbReference type="GO" id="GO:0006014">
    <property type="term" value="P:D-ribose metabolic process"/>
    <property type="evidence" value="ECO:0007669"/>
    <property type="project" value="TreeGrafter"/>
</dbReference>
<reference evidence="3 4" key="1">
    <citation type="submission" date="2020-02" db="EMBL/GenBank/DDBJ databases">
        <title>Comparative genome analysis reveals the metabolism and evolution of the thermophilic archaeal genus Metallosphaera.</title>
        <authorList>
            <person name="Jiang C."/>
        </authorList>
    </citation>
    <scope>NUCLEOTIDE SEQUENCE [LARGE SCALE GENOMIC DNA]</scope>
    <source>
        <strain evidence="3 4">Ric-A</strain>
    </source>
</reference>
<dbReference type="GO" id="GO:0004751">
    <property type="term" value="F:ribose-5-phosphate isomerase activity"/>
    <property type="evidence" value="ECO:0007669"/>
    <property type="project" value="UniProtKB-UniRule"/>
</dbReference>
<dbReference type="OrthoDB" id="19013at2157"/>
<dbReference type="InterPro" id="IPR037171">
    <property type="entry name" value="NagB/RpiA_transferase-like"/>
</dbReference>
<name>A0A6N0NSZ5_9CREN</name>
<dbReference type="Pfam" id="PF06026">
    <property type="entry name" value="Rib_5-P_isom_A"/>
    <property type="match status" value="1"/>
</dbReference>
<dbReference type="SUPFAM" id="SSF75445">
    <property type="entry name" value="D-ribose-5-phosphate isomerase (RpiA), lid domain"/>
    <property type="match status" value="1"/>
</dbReference>
<dbReference type="Gene3D" id="3.40.50.1360">
    <property type="match status" value="1"/>
</dbReference>
<organism evidence="3 4">
    <name type="scientific">Metallosphaera tengchongensis</name>
    <dbReference type="NCBI Taxonomy" id="1532350"/>
    <lineage>
        <taxon>Archaea</taxon>
        <taxon>Thermoproteota</taxon>
        <taxon>Thermoprotei</taxon>
        <taxon>Sulfolobales</taxon>
        <taxon>Sulfolobaceae</taxon>
        <taxon>Metallosphaera</taxon>
    </lineage>
</organism>
<dbReference type="AlphaFoldDB" id="A0A6N0NSZ5"/>
<evidence type="ECO:0000256" key="1">
    <source>
        <dbReference type="ARBA" id="ARBA00023235"/>
    </source>
</evidence>
<gene>
    <name evidence="3" type="primary">rpiA</name>
    <name evidence="3" type="ORF">GWK48_05250</name>
</gene>